<name>A0A1B6CBP9_9HEMI</name>
<dbReference type="AlphaFoldDB" id="A0A1B6CBP9"/>
<evidence type="ECO:0000313" key="3">
    <source>
        <dbReference type="EMBL" id="JAS10720.1"/>
    </source>
</evidence>
<keyword evidence="2" id="KW-0472">Membrane</keyword>
<keyword evidence="2" id="KW-0812">Transmembrane</keyword>
<feature type="compositionally biased region" description="Basic and acidic residues" evidence="1">
    <location>
        <begin position="30"/>
        <end position="55"/>
    </location>
</feature>
<protein>
    <recommendedName>
        <fullName evidence="4">Attacin C-terminal domain-containing protein</fullName>
    </recommendedName>
</protein>
<keyword evidence="2" id="KW-1133">Transmembrane helix</keyword>
<reference evidence="3" key="1">
    <citation type="submission" date="2015-12" db="EMBL/GenBank/DDBJ databases">
        <title>De novo transcriptome assembly of four potential Pierce s Disease insect vectors from Arizona vineyards.</title>
        <authorList>
            <person name="Tassone E.E."/>
        </authorList>
    </citation>
    <scope>NUCLEOTIDE SEQUENCE</scope>
</reference>
<evidence type="ECO:0000256" key="1">
    <source>
        <dbReference type="SAM" id="MobiDB-lite"/>
    </source>
</evidence>
<gene>
    <name evidence="3" type="ORF">g.18376</name>
</gene>
<sequence>VNSNEYYKMSALTFVFLITLMVAVAVAMPSEDHPRVSRSPDEKKEGWRINADHDRAGGVRVDAEVKKQVWQSNSGKTQAEVHGSWTRTYGGHNNGQRHRNVGASIGGSWRK</sequence>
<feature type="non-terminal residue" evidence="3">
    <location>
        <position position="1"/>
    </location>
</feature>
<organism evidence="3">
    <name type="scientific">Clastoptera arizonana</name>
    <name type="common">Arizona spittle bug</name>
    <dbReference type="NCBI Taxonomy" id="38151"/>
    <lineage>
        <taxon>Eukaryota</taxon>
        <taxon>Metazoa</taxon>
        <taxon>Ecdysozoa</taxon>
        <taxon>Arthropoda</taxon>
        <taxon>Hexapoda</taxon>
        <taxon>Insecta</taxon>
        <taxon>Pterygota</taxon>
        <taxon>Neoptera</taxon>
        <taxon>Paraneoptera</taxon>
        <taxon>Hemiptera</taxon>
        <taxon>Auchenorrhyncha</taxon>
        <taxon>Cercopoidea</taxon>
        <taxon>Clastopteridae</taxon>
        <taxon>Clastoptera</taxon>
    </lineage>
</organism>
<evidence type="ECO:0000256" key="2">
    <source>
        <dbReference type="SAM" id="Phobius"/>
    </source>
</evidence>
<feature type="transmembrane region" description="Helical" evidence="2">
    <location>
        <begin position="6"/>
        <end position="28"/>
    </location>
</feature>
<feature type="region of interest" description="Disordered" evidence="1">
    <location>
        <begin position="70"/>
        <end position="111"/>
    </location>
</feature>
<dbReference type="EMBL" id="GEDC01026578">
    <property type="protein sequence ID" value="JAS10720.1"/>
    <property type="molecule type" value="Transcribed_RNA"/>
</dbReference>
<proteinExistence type="predicted"/>
<accession>A0A1B6CBP9</accession>
<evidence type="ECO:0008006" key="4">
    <source>
        <dbReference type="Google" id="ProtNLM"/>
    </source>
</evidence>
<feature type="region of interest" description="Disordered" evidence="1">
    <location>
        <begin position="29"/>
        <end position="55"/>
    </location>
</feature>